<dbReference type="Gene3D" id="3.40.30.10">
    <property type="entry name" value="Glutaredoxin"/>
    <property type="match status" value="1"/>
</dbReference>
<dbReference type="Proteomes" id="UP000198814">
    <property type="component" value="Unassembled WGS sequence"/>
</dbReference>
<organism evidence="3 4">
    <name type="scientific">Nitrosomonas oligotropha</name>
    <dbReference type="NCBI Taxonomy" id="42354"/>
    <lineage>
        <taxon>Bacteria</taxon>
        <taxon>Pseudomonadati</taxon>
        <taxon>Pseudomonadota</taxon>
        <taxon>Betaproteobacteria</taxon>
        <taxon>Nitrosomonadales</taxon>
        <taxon>Nitrosomonadaceae</taxon>
        <taxon>Nitrosomonas</taxon>
    </lineage>
</organism>
<evidence type="ECO:0000313" key="3">
    <source>
        <dbReference type="EMBL" id="SEO57055.1"/>
    </source>
</evidence>
<dbReference type="OrthoDB" id="5956088at2"/>
<evidence type="ECO:0000256" key="1">
    <source>
        <dbReference type="SAM" id="SignalP"/>
    </source>
</evidence>
<sequence>MTLRKIFLLCTLILSSGFVLPAGAEQVQLKPFTPGSYQRLLDSNADKPFMLVIWSTTCSSCMKKMPLLHDLAKSRPEINIVMLSADDASATGLVQTVLARNELTNLEHWIFTEENAQKLRYEIDPKWYGELPRTYFINKNHERHGISGALSKEDYNNIFKVLLN</sequence>
<dbReference type="EMBL" id="FODO01000012">
    <property type="protein sequence ID" value="SEO57055.1"/>
    <property type="molecule type" value="Genomic_DNA"/>
</dbReference>
<dbReference type="Pfam" id="PF13905">
    <property type="entry name" value="Thioredoxin_8"/>
    <property type="match status" value="1"/>
</dbReference>
<feature type="signal peptide" evidence="1">
    <location>
        <begin position="1"/>
        <end position="24"/>
    </location>
</feature>
<protein>
    <recommendedName>
        <fullName evidence="2">Thioredoxin-like fold domain-containing protein</fullName>
    </recommendedName>
</protein>
<dbReference type="InterPro" id="IPR012336">
    <property type="entry name" value="Thioredoxin-like_fold"/>
</dbReference>
<dbReference type="SUPFAM" id="SSF52833">
    <property type="entry name" value="Thioredoxin-like"/>
    <property type="match status" value="1"/>
</dbReference>
<feature type="domain" description="Thioredoxin-like fold" evidence="2">
    <location>
        <begin position="47"/>
        <end position="120"/>
    </location>
</feature>
<dbReference type="STRING" id="42354.SAMN05216333_11283"/>
<name>A0A1H8QS89_9PROT</name>
<evidence type="ECO:0000313" key="4">
    <source>
        <dbReference type="Proteomes" id="UP000198814"/>
    </source>
</evidence>
<feature type="chain" id="PRO_5011593998" description="Thioredoxin-like fold domain-containing protein" evidence="1">
    <location>
        <begin position="25"/>
        <end position="164"/>
    </location>
</feature>
<keyword evidence="4" id="KW-1185">Reference proteome</keyword>
<reference evidence="4" key="1">
    <citation type="submission" date="2016-10" db="EMBL/GenBank/DDBJ databases">
        <authorList>
            <person name="Varghese N."/>
            <person name="Submissions S."/>
        </authorList>
    </citation>
    <scope>NUCLEOTIDE SEQUENCE [LARGE SCALE GENOMIC DNA]</scope>
    <source>
        <strain evidence="4">Nm76</strain>
    </source>
</reference>
<keyword evidence="1" id="KW-0732">Signal</keyword>
<dbReference type="RefSeq" id="WP_090319091.1">
    <property type="nucleotide sequence ID" value="NZ_FNOE01000012.1"/>
</dbReference>
<dbReference type="InterPro" id="IPR036249">
    <property type="entry name" value="Thioredoxin-like_sf"/>
</dbReference>
<gene>
    <name evidence="3" type="ORF">SAMN05216333_11283</name>
</gene>
<evidence type="ECO:0000259" key="2">
    <source>
        <dbReference type="Pfam" id="PF13905"/>
    </source>
</evidence>
<dbReference type="AlphaFoldDB" id="A0A1H8QS89"/>
<accession>A0A1H8QS89</accession>
<proteinExistence type="predicted"/>